<dbReference type="RefSeq" id="WP_275770063.1">
    <property type="nucleotide sequence ID" value="NZ_BAABDE010000002.1"/>
</dbReference>
<protein>
    <submittedName>
        <fullName evidence="3">Universal stress protein</fullName>
    </submittedName>
</protein>
<dbReference type="InterPro" id="IPR006015">
    <property type="entry name" value="Universal_stress_UspA"/>
</dbReference>
<keyword evidence="4" id="KW-1185">Reference proteome</keyword>
<evidence type="ECO:0000259" key="2">
    <source>
        <dbReference type="Pfam" id="PF00582"/>
    </source>
</evidence>
<comment type="caution">
    <text evidence="3">The sequence shown here is derived from an EMBL/GenBank/DDBJ whole genome shotgun (WGS) entry which is preliminary data.</text>
</comment>
<dbReference type="Gene3D" id="3.40.50.620">
    <property type="entry name" value="HUPs"/>
    <property type="match status" value="1"/>
</dbReference>
<dbReference type="SUPFAM" id="SSF52402">
    <property type="entry name" value="Adenine nucleotide alpha hydrolases-like"/>
    <property type="match status" value="1"/>
</dbReference>
<sequence length="172" mass="17939">MTELAVGNSIVVGVDGSEASMEALRWAARQAHALHAHVVAVHAWEPTGPRFAPYAPASTRPTAAEQRDRAACLLASTLRKVFGPRIDSSVRAVVVEGPPARVLLRHSRGAQLIALGRTPHGPHDQPTTGAVARACLRHATVPVVTVPFTAGRPAAQQAADIGEFCVGGSATQ</sequence>
<dbReference type="CDD" id="cd00293">
    <property type="entry name" value="USP-like"/>
    <property type="match status" value="1"/>
</dbReference>
<dbReference type="Pfam" id="PF00582">
    <property type="entry name" value="Usp"/>
    <property type="match status" value="1"/>
</dbReference>
<gene>
    <name evidence="3" type="ORF">GCM10022403_003960</name>
</gene>
<evidence type="ECO:0000313" key="4">
    <source>
        <dbReference type="Proteomes" id="UP001501009"/>
    </source>
</evidence>
<dbReference type="InterPro" id="IPR014729">
    <property type="entry name" value="Rossmann-like_a/b/a_fold"/>
</dbReference>
<reference evidence="4" key="1">
    <citation type="journal article" date="2019" name="Int. J. Syst. Evol. Microbiol.">
        <title>The Global Catalogue of Microorganisms (GCM) 10K type strain sequencing project: providing services to taxonomists for standard genome sequencing and annotation.</title>
        <authorList>
            <consortium name="The Broad Institute Genomics Platform"/>
            <consortium name="The Broad Institute Genome Sequencing Center for Infectious Disease"/>
            <person name="Wu L."/>
            <person name="Ma J."/>
        </authorList>
    </citation>
    <scope>NUCLEOTIDE SEQUENCE [LARGE SCALE GENOMIC DNA]</scope>
    <source>
        <strain evidence="4">JCM 17138</strain>
    </source>
</reference>
<proteinExistence type="inferred from homology"/>
<evidence type="ECO:0000313" key="3">
    <source>
        <dbReference type="EMBL" id="GAA3771872.1"/>
    </source>
</evidence>
<dbReference type="PANTHER" id="PTHR46553">
    <property type="entry name" value="ADENINE NUCLEOTIDE ALPHA HYDROLASES-LIKE SUPERFAMILY PROTEIN"/>
    <property type="match status" value="1"/>
</dbReference>
<dbReference type="PANTHER" id="PTHR46553:SF3">
    <property type="entry name" value="ADENINE NUCLEOTIDE ALPHA HYDROLASES-LIKE SUPERFAMILY PROTEIN"/>
    <property type="match status" value="1"/>
</dbReference>
<accession>A0ABP7GQ04</accession>
<feature type="domain" description="UspA" evidence="2">
    <location>
        <begin position="9"/>
        <end position="147"/>
    </location>
</feature>
<comment type="similarity">
    <text evidence="1">Belongs to the universal stress protein A family.</text>
</comment>
<dbReference type="PRINTS" id="PR01438">
    <property type="entry name" value="UNVRSLSTRESS"/>
</dbReference>
<dbReference type="EMBL" id="BAABDE010000002">
    <property type="protein sequence ID" value="GAA3771872.1"/>
    <property type="molecule type" value="Genomic_DNA"/>
</dbReference>
<dbReference type="InterPro" id="IPR006016">
    <property type="entry name" value="UspA"/>
</dbReference>
<organism evidence="3 4">
    <name type="scientific">Streptomyces coacervatus</name>
    <dbReference type="NCBI Taxonomy" id="647381"/>
    <lineage>
        <taxon>Bacteria</taxon>
        <taxon>Bacillati</taxon>
        <taxon>Actinomycetota</taxon>
        <taxon>Actinomycetes</taxon>
        <taxon>Kitasatosporales</taxon>
        <taxon>Streptomycetaceae</taxon>
        <taxon>Streptomyces</taxon>
    </lineage>
</organism>
<name>A0ABP7GQ04_9ACTN</name>
<evidence type="ECO:0000256" key="1">
    <source>
        <dbReference type="ARBA" id="ARBA00008791"/>
    </source>
</evidence>
<dbReference type="Proteomes" id="UP001501009">
    <property type="component" value="Unassembled WGS sequence"/>
</dbReference>